<dbReference type="RefSeq" id="WP_145415770.1">
    <property type="nucleotide sequence ID" value="NZ_CP036526.1"/>
</dbReference>
<keyword evidence="3" id="KW-1185">Reference proteome</keyword>
<evidence type="ECO:0000313" key="3">
    <source>
        <dbReference type="Proteomes" id="UP000319817"/>
    </source>
</evidence>
<organism evidence="2 3">
    <name type="scientific">Stieleria marina</name>
    <dbReference type="NCBI Taxonomy" id="1930275"/>
    <lineage>
        <taxon>Bacteria</taxon>
        <taxon>Pseudomonadati</taxon>
        <taxon>Planctomycetota</taxon>
        <taxon>Planctomycetia</taxon>
        <taxon>Pirellulales</taxon>
        <taxon>Pirellulaceae</taxon>
        <taxon>Stieleria</taxon>
    </lineage>
</organism>
<reference evidence="2 3" key="1">
    <citation type="submission" date="2019-02" db="EMBL/GenBank/DDBJ databases">
        <title>Deep-cultivation of Planctomycetes and their phenomic and genomic characterization uncovers novel biology.</title>
        <authorList>
            <person name="Wiegand S."/>
            <person name="Jogler M."/>
            <person name="Boedeker C."/>
            <person name="Pinto D."/>
            <person name="Vollmers J."/>
            <person name="Rivas-Marin E."/>
            <person name="Kohn T."/>
            <person name="Peeters S.H."/>
            <person name="Heuer A."/>
            <person name="Rast P."/>
            <person name="Oberbeckmann S."/>
            <person name="Bunk B."/>
            <person name="Jeske O."/>
            <person name="Meyerdierks A."/>
            <person name="Storesund J.E."/>
            <person name="Kallscheuer N."/>
            <person name="Luecker S."/>
            <person name="Lage O.M."/>
            <person name="Pohl T."/>
            <person name="Merkel B.J."/>
            <person name="Hornburger P."/>
            <person name="Mueller R.-W."/>
            <person name="Bruemmer F."/>
            <person name="Labrenz M."/>
            <person name="Spormann A.M."/>
            <person name="Op den Camp H."/>
            <person name="Overmann J."/>
            <person name="Amann R."/>
            <person name="Jetten M.S.M."/>
            <person name="Mascher T."/>
            <person name="Medema M.H."/>
            <person name="Devos D.P."/>
            <person name="Kaster A.-K."/>
            <person name="Ovreas L."/>
            <person name="Rohde M."/>
            <person name="Galperin M.Y."/>
            <person name="Jogler C."/>
        </authorList>
    </citation>
    <scope>NUCLEOTIDE SEQUENCE [LARGE SCALE GENOMIC DNA]</scope>
    <source>
        <strain evidence="2 3">K23_9</strain>
    </source>
</reference>
<dbReference type="AlphaFoldDB" id="A0A517NM25"/>
<dbReference type="Proteomes" id="UP000319817">
    <property type="component" value="Chromosome"/>
</dbReference>
<proteinExistence type="predicted"/>
<evidence type="ECO:0000256" key="1">
    <source>
        <dbReference type="SAM" id="MobiDB-lite"/>
    </source>
</evidence>
<sequence length="138" mass="15233">MDLETFRGTGTDVAAFHAVQTERPPKTPPKRPSVVELPKHGKGERFIRGPIPLAWMKLASKCGNRSEAVALLLWYAAGFQRSNPVKLSKTILAELNVHPKTAKRVLERMADLGLVDVEFHRGRSPVVTITTPARQASN</sequence>
<dbReference type="OrthoDB" id="292162at2"/>
<gene>
    <name evidence="2" type="ORF">K239x_01140</name>
</gene>
<dbReference type="EMBL" id="CP036526">
    <property type="protein sequence ID" value="QDT08181.1"/>
    <property type="molecule type" value="Genomic_DNA"/>
</dbReference>
<name>A0A517NM25_9BACT</name>
<evidence type="ECO:0000313" key="2">
    <source>
        <dbReference type="EMBL" id="QDT08181.1"/>
    </source>
</evidence>
<accession>A0A517NM25</accession>
<feature type="region of interest" description="Disordered" evidence="1">
    <location>
        <begin position="21"/>
        <end position="41"/>
    </location>
</feature>
<protein>
    <submittedName>
        <fullName evidence="2">Uncharacterized protein</fullName>
    </submittedName>
</protein>